<sequence>MTFLPLGSMNFDDIPFSFDDIHLPFTTQRLPAADEFPPLTSSLQFGFILFEICNTNKSFIFALFMDVLTRHFEEDVHWCLLIAHDILLVDKIREGVQVELDF</sequence>
<gene>
    <name evidence="1" type="ORF">IEQ34_012394</name>
</gene>
<dbReference type="AlphaFoldDB" id="A0AAV7GU24"/>
<reference evidence="1 2" key="1">
    <citation type="journal article" date="2021" name="Hortic Res">
        <title>Chromosome-scale assembly of the Dendrobium chrysotoxum genome enhances the understanding of orchid evolution.</title>
        <authorList>
            <person name="Zhang Y."/>
            <person name="Zhang G.Q."/>
            <person name="Zhang D."/>
            <person name="Liu X.D."/>
            <person name="Xu X.Y."/>
            <person name="Sun W.H."/>
            <person name="Yu X."/>
            <person name="Zhu X."/>
            <person name="Wang Z.W."/>
            <person name="Zhao X."/>
            <person name="Zhong W.Y."/>
            <person name="Chen H."/>
            <person name="Yin W.L."/>
            <person name="Huang T."/>
            <person name="Niu S.C."/>
            <person name="Liu Z.J."/>
        </authorList>
    </citation>
    <scope>NUCLEOTIDE SEQUENCE [LARGE SCALE GENOMIC DNA]</scope>
    <source>
        <strain evidence="1">Lindl</strain>
    </source>
</reference>
<accession>A0AAV7GU24</accession>
<protein>
    <submittedName>
        <fullName evidence="1">Uncharacterized protein</fullName>
    </submittedName>
</protein>
<evidence type="ECO:0000313" key="1">
    <source>
        <dbReference type="EMBL" id="KAH0459580.1"/>
    </source>
</evidence>
<evidence type="ECO:0000313" key="2">
    <source>
        <dbReference type="Proteomes" id="UP000775213"/>
    </source>
</evidence>
<organism evidence="1 2">
    <name type="scientific">Dendrobium chrysotoxum</name>
    <name type="common">Orchid</name>
    <dbReference type="NCBI Taxonomy" id="161865"/>
    <lineage>
        <taxon>Eukaryota</taxon>
        <taxon>Viridiplantae</taxon>
        <taxon>Streptophyta</taxon>
        <taxon>Embryophyta</taxon>
        <taxon>Tracheophyta</taxon>
        <taxon>Spermatophyta</taxon>
        <taxon>Magnoliopsida</taxon>
        <taxon>Liliopsida</taxon>
        <taxon>Asparagales</taxon>
        <taxon>Orchidaceae</taxon>
        <taxon>Epidendroideae</taxon>
        <taxon>Malaxideae</taxon>
        <taxon>Dendrobiinae</taxon>
        <taxon>Dendrobium</taxon>
    </lineage>
</organism>
<keyword evidence="2" id="KW-1185">Reference proteome</keyword>
<proteinExistence type="predicted"/>
<dbReference type="EMBL" id="JAGFBR010000011">
    <property type="protein sequence ID" value="KAH0459580.1"/>
    <property type="molecule type" value="Genomic_DNA"/>
</dbReference>
<name>A0AAV7GU24_DENCH</name>
<comment type="caution">
    <text evidence="1">The sequence shown here is derived from an EMBL/GenBank/DDBJ whole genome shotgun (WGS) entry which is preliminary data.</text>
</comment>
<dbReference type="Proteomes" id="UP000775213">
    <property type="component" value="Unassembled WGS sequence"/>
</dbReference>